<dbReference type="Pfam" id="PF13683">
    <property type="entry name" value="rve_3"/>
    <property type="match status" value="1"/>
</dbReference>
<dbReference type="GO" id="GO:0015074">
    <property type="term" value="P:DNA integration"/>
    <property type="evidence" value="ECO:0007669"/>
    <property type="project" value="InterPro"/>
</dbReference>
<dbReference type="PANTHER" id="PTHR35004:SF7">
    <property type="entry name" value="INTEGRASE PROTEIN"/>
    <property type="match status" value="1"/>
</dbReference>
<dbReference type="NCBIfam" id="NF033577">
    <property type="entry name" value="transpos_IS481"/>
    <property type="match status" value="1"/>
</dbReference>
<evidence type="ECO:0000313" key="3">
    <source>
        <dbReference type="Proteomes" id="UP000316609"/>
    </source>
</evidence>
<dbReference type="EMBL" id="VBOY01000148">
    <property type="protein sequence ID" value="TMQ62111.1"/>
    <property type="molecule type" value="Genomic_DNA"/>
</dbReference>
<evidence type="ECO:0000313" key="2">
    <source>
        <dbReference type="EMBL" id="TMQ62111.1"/>
    </source>
</evidence>
<protein>
    <submittedName>
        <fullName evidence="2">IS481 family transposase</fullName>
    </submittedName>
</protein>
<dbReference type="GO" id="GO:0003676">
    <property type="term" value="F:nucleic acid binding"/>
    <property type="evidence" value="ECO:0007669"/>
    <property type="project" value="InterPro"/>
</dbReference>
<dbReference type="AlphaFoldDB" id="A0A538TES5"/>
<dbReference type="PROSITE" id="PS50994">
    <property type="entry name" value="INTEGRASE"/>
    <property type="match status" value="1"/>
</dbReference>
<dbReference type="Proteomes" id="UP000316609">
    <property type="component" value="Unassembled WGS sequence"/>
</dbReference>
<feature type="domain" description="Integrase catalytic" evidence="1">
    <location>
        <begin position="131"/>
        <end position="298"/>
    </location>
</feature>
<name>A0A538TES5_UNCEI</name>
<dbReference type="InterPro" id="IPR036397">
    <property type="entry name" value="RNaseH_sf"/>
</dbReference>
<dbReference type="SUPFAM" id="SSF46689">
    <property type="entry name" value="Homeodomain-like"/>
    <property type="match status" value="1"/>
</dbReference>
<dbReference type="Gene3D" id="3.30.420.10">
    <property type="entry name" value="Ribonuclease H-like superfamily/Ribonuclease H"/>
    <property type="match status" value="1"/>
</dbReference>
<dbReference type="InterPro" id="IPR009057">
    <property type="entry name" value="Homeodomain-like_sf"/>
</dbReference>
<reference evidence="2 3" key="1">
    <citation type="journal article" date="2019" name="Nat. Microbiol.">
        <title>Mediterranean grassland soil C-N compound turnover is dependent on rainfall and depth, and is mediated by genomically divergent microorganisms.</title>
        <authorList>
            <person name="Diamond S."/>
            <person name="Andeer P.F."/>
            <person name="Li Z."/>
            <person name="Crits-Christoph A."/>
            <person name="Burstein D."/>
            <person name="Anantharaman K."/>
            <person name="Lane K.R."/>
            <person name="Thomas B.C."/>
            <person name="Pan C."/>
            <person name="Northen T.R."/>
            <person name="Banfield J.F."/>
        </authorList>
    </citation>
    <scope>NUCLEOTIDE SEQUENCE [LARGE SCALE GENOMIC DNA]</scope>
    <source>
        <strain evidence="2">WS_8</strain>
    </source>
</reference>
<dbReference type="PANTHER" id="PTHR35004">
    <property type="entry name" value="TRANSPOSASE RV3428C-RELATED"/>
    <property type="match status" value="1"/>
</dbReference>
<dbReference type="InterPro" id="IPR012337">
    <property type="entry name" value="RNaseH-like_sf"/>
</dbReference>
<dbReference type="InterPro" id="IPR001584">
    <property type="entry name" value="Integrase_cat-core"/>
</dbReference>
<organism evidence="2 3">
    <name type="scientific">Eiseniibacteriota bacterium</name>
    <dbReference type="NCBI Taxonomy" id="2212470"/>
    <lineage>
        <taxon>Bacteria</taxon>
        <taxon>Candidatus Eiseniibacteriota</taxon>
    </lineage>
</organism>
<proteinExistence type="predicted"/>
<feature type="non-terminal residue" evidence="2">
    <location>
        <position position="327"/>
    </location>
</feature>
<dbReference type="SUPFAM" id="SSF53098">
    <property type="entry name" value="Ribonuclease H-like"/>
    <property type="match status" value="1"/>
</dbReference>
<sequence length="327" mass="36794">MGLGRYVVDAIVLEGRSPSELARSHHISRSWIYELLSRYRSGGYAALEPRSRRPRSCAHQVRPRVQAAVLKLRHELAAAGHDAGAHTIAHHLSRRVATVPSIATIWRILSRHGLITPQPHKRPRSSFTRFEAQLPNEMWQADSTHWLLADDRDVEILNLIDDHSRVALASVAFATVKAADVVRVFAEASGRYGLPASFLSDNGAVFSGGSRGGKVLLETELERLGIRCIHSTAYHPQTCGKVERFHQTLKRFLARQSRPESLAHLQMQLDVFRAYYNQRRPHRALGQRTPLVAWSARIKARPPELPDAVTDFRVRQDKVDSCGRVTL</sequence>
<gene>
    <name evidence="2" type="ORF">E6K78_12145</name>
</gene>
<dbReference type="Pfam" id="PF13565">
    <property type="entry name" value="HTH_32"/>
    <property type="match status" value="1"/>
</dbReference>
<accession>A0A538TES5</accession>
<evidence type="ECO:0000259" key="1">
    <source>
        <dbReference type="PROSITE" id="PS50994"/>
    </source>
</evidence>
<dbReference type="InterPro" id="IPR047656">
    <property type="entry name" value="IS481-like_transpos"/>
</dbReference>
<comment type="caution">
    <text evidence="2">The sequence shown here is derived from an EMBL/GenBank/DDBJ whole genome shotgun (WGS) entry which is preliminary data.</text>
</comment>